<feature type="region of interest" description="Disordered" evidence="1">
    <location>
        <begin position="958"/>
        <end position="982"/>
    </location>
</feature>
<dbReference type="Pfam" id="PF20153">
    <property type="entry name" value="DUF6535"/>
    <property type="match status" value="1"/>
</dbReference>
<feature type="region of interest" description="Disordered" evidence="1">
    <location>
        <begin position="1009"/>
        <end position="1035"/>
    </location>
</feature>
<evidence type="ECO:0000259" key="3">
    <source>
        <dbReference type="Pfam" id="PF20153"/>
    </source>
</evidence>
<dbReference type="EMBL" id="MLYV02001265">
    <property type="protein sequence ID" value="PSR71579.1"/>
    <property type="molecule type" value="Genomic_DNA"/>
</dbReference>
<feature type="compositionally biased region" description="Gly residues" evidence="1">
    <location>
        <begin position="1009"/>
        <end position="1021"/>
    </location>
</feature>
<keyword evidence="2" id="KW-1133">Transmembrane helix</keyword>
<feature type="region of interest" description="Disordered" evidence="1">
    <location>
        <begin position="1"/>
        <end position="23"/>
    </location>
</feature>
<feature type="compositionally biased region" description="Basic and acidic residues" evidence="1">
    <location>
        <begin position="1"/>
        <end position="11"/>
    </location>
</feature>
<name>A0A2R6NGX4_9APHY</name>
<evidence type="ECO:0000313" key="5">
    <source>
        <dbReference type="Proteomes" id="UP000186601"/>
    </source>
</evidence>
<keyword evidence="2" id="KW-0812">Transmembrane</keyword>
<organism evidence="4 5">
    <name type="scientific">Hermanssonia centrifuga</name>
    <dbReference type="NCBI Taxonomy" id="98765"/>
    <lineage>
        <taxon>Eukaryota</taxon>
        <taxon>Fungi</taxon>
        <taxon>Dikarya</taxon>
        <taxon>Basidiomycota</taxon>
        <taxon>Agaricomycotina</taxon>
        <taxon>Agaricomycetes</taxon>
        <taxon>Polyporales</taxon>
        <taxon>Meruliaceae</taxon>
        <taxon>Hermanssonia</taxon>
    </lineage>
</organism>
<feature type="domain" description="DUF6535" evidence="3">
    <location>
        <begin position="27"/>
        <end position="215"/>
    </location>
</feature>
<feature type="compositionally biased region" description="Polar residues" evidence="1">
    <location>
        <begin position="960"/>
        <end position="973"/>
    </location>
</feature>
<evidence type="ECO:0000313" key="4">
    <source>
        <dbReference type="EMBL" id="PSR71579.1"/>
    </source>
</evidence>
<feature type="transmembrane region" description="Helical" evidence="2">
    <location>
        <begin position="187"/>
        <end position="214"/>
    </location>
</feature>
<dbReference type="InterPro" id="IPR045338">
    <property type="entry name" value="DUF6535"/>
</dbReference>
<evidence type="ECO:0000256" key="1">
    <source>
        <dbReference type="SAM" id="MobiDB-lite"/>
    </source>
</evidence>
<dbReference type="AlphaFoldDB" id="A0A2R6NGX4"/>
<protein>
    <recommendedName>
        <fullName evidence="3">DUF6535 domain-containing protein</fullName>
    </recommendedName>
</protein>
<feature type="compositionally biased region" description="Polar residues" evidence="1">
    <location>
        <begin position="868"/>
        <end position="882"/>
    </location>
</feature>
<feature type="transmembrane region" description="Helical" evidence="2">
    <location>
        <begin position="52"/>
        <end position="74"/>
    </location>
</feature>
<feature type="transmembrane region" description="Helical" evidence="2">
    <location>
        <begin position="220"/>
        <end position="245"/>
    </location>
</feature>
<accession>A0A2R6NGX4</accession>
<keyword evidence="2" id="KW-0472">Membrane</keyword>
<feature type="transmembrane region" description="Helical" evidence="2">
    <location>
        <begin position="129"/>
        <end position="151"/>
    </location>
</feature>
<keyword evidence="5" id="KW-1185">Reference proteome</keyword>
<reference evidence="4 5" key="1">
    <citation type="submission" date="2018-02" db="EMBL/GenBank/DDBJ databases">
        <title>Genome sequence of the basidiomycete white-rot fungus Phlebia centrifuga.</title>
        <authorList>
            <person name="Granchi Z."/>
            <person name="Peng M."/>
            <person name="de Vries R.P."/>
            <person name="Hilden K."/>
            <person name="Makela M.R."/>
            <person name="Grigoriev I."/>
            <person name="Riley R."/>
        </authorList>
    </citation>
    <scope>NUCLEOTIDE SEQUENCE [LARGE SCALE GENOMIC DNA]</scope>
    <source>
        <strain evidence="4 5">FBCC195</strain>
    </source>
</reference>
<evidence type="ECO:0000256" key="2">
    <source>
        <dbReference type="SAM" id="Phobius"/>
    </source>
</evidence>
<feature type="region of interest" description="Disordered" evidence="1">
    <location>
        <begin position="786"/>
        <end position="810"/>
    </location>
</feature>
<dbReference type="Proteomes" id="UP000186601">
    <property type="component" value="Unassembled WGS sequence"/>
</dbReference>
<feature type="region of interest" description="Disordered" evidence="1">
    <location>
        <begin position="865"/>
        <end position="901"/>
    </location>
</feature>
<comment type="caution">
    <text evidence="4">The sequence shown here is derived from an EMBL/GenBank/DDBJ whole genome shotgun (WGS) entry which is preliminary data.</text>
</comment>
<proteinExistence type="predicted"/>
<sequence length="1035" mass="114518">MSNSEEQEKPKVKSSGEGNATNLKTGWSAVEDYAWRHDEQSMKVFSEDIDTLLVFAGLFSAVLTAFVVPAYGMLQQDNTQVSADILARISAKLDSFQITPSFINSTVSHNPSASFESASSFIVSTSARWINILWFLSLLFSLSSALFGILAKQWIREYLQWNQTTASPRENILLRQLRSEAWVKWKVPAGIAAIPALLEVAVVLFLVGLIVFVWTLDFVVALVISIAAGIILIAAFIVTTLPAFFQHCPYKSPTGWACAFMYDTITRFTQHIPMWILVIQGRHEEARYRDALARLLPRFHHWRHRDLHINTKLSIEVSSRIEYPPSLWYGNQARREIVRHIAQLRPLVQALAWVHQGSEDARLSSEVARCLDTLPNHDSDFAWMEVQLYGTLHILSKICSKNGEMKHLNLPRGGSLLDAFLKVAGCRIVHGYTLDGLHLVTHDIWVGNPVFKYQLSNYLGNLDSSELRLLSTLILVDLEACFTSELWDPADRNPRMTNRTKKWIAIHIAILRSLFCALNMHFRVFNEVNGRLVEVCNRVRTAANASLYSAYVYGMLLRLACNMGKVCIEAETKELSIVSRSTGQNRGEWICENVDAAFNLTIQIFDENANYADPAARHHFAIMADWVLSQVHYLDEQKKDVLLQKMAEAARISLVNSYLNCGCYHDLPWMSTLRKLDSSDIERIRPQSLSSLLDILDRFRFVNTSSSKSLKDSDLLDGSGTLVAVITGEGVRQAYEKSRVMIREHVSANRARPTDYLASFPHTSPRISGETIWRDDNDVDKAVTGVTDARPHLHSGPGDDEASDGREQEQGEVCAVNGISDAIIIPSPDSEPAHKGVSTNIPIMAVAEYTGQTQALVSGGEPARATVLPQNDTAPISHSTPASIDDHAPGPGDDGTDQEKGEFDAVHGISDAIIILPPDLEPFHKSVSTKIPTVATVGYSGQTQALASDGEPARAAVLPQNDTPSISRSTRLPASTDDRGFDPRNPLSIHFAEGVGSLSAQIEQVGVYSGEGPGSRMGSNGGKIEMQEMNRGSIH</sequence>
<dbReference type="STRING" id="98765.A0A2R6NGX4"/>
<gene>
    <name evidence="4" type="ORF">PHLCEN_2v12543</name>
</gene>
<dbReference type="OrthoDB" id="3185525at2759"/>